<keyword evidence="4" id="KW-1185">Reference proteome</keyword>
<sequence length="384" mass="40137">MPATTIEEWLRLDQTTPTAEVALKPHRCKRVIDQWTDGDQAYVKCRADDGTIQTHKLVAMSSLSRRACYKCGNVGHYAEVCSSAERLCYNCKQPGKRGTNNSSAVKYLPRRFTDWIPGHESNQCPLPRTTEAKQCYHCQGLGHVQADCPTLRLSGAGTSGRCYNCGQPGHLARACPNPAGVNMGRGGPPVGRGAYGGGFGGRGGFAGPRAATCYKCGGPNHFARDCQAQAMKCYACGKLGHISRDCTAPNGGPLNTAGKTCYQCGEAGHISRDCPQKAAAGEMPGVPGVPVGVPGGVPGVPGGVPGVPGVGVPGVPGGVPGVPDVDMTSAAPIPLLLKAPYAETFPMRLDPQLVKVKTVAVGTNADDDTNQQRGLWCAKASMTY</sequence>
<feature type="domain" description="CCHC-type" evidence="2">
    <location>
        <begin position="68"/>
        <end position="81"/>
    </location>
</feature>
<evidence type="ECO:0000313" key="4">
    <source>
        <dbReference type="Proteomes" id="UP001444661"/>
    </source>
</evidence>
<keyword evidence="1" id="KW-0862">Zinc</keyword>
<evidence type="ECO:0000313" key="3">
    <source>
        <dbReference type="EMBL" id="KAK8029944.1"/>
    </source>
</evidence>
<dbReference type="Gene3D" id="4.10.60.10">
    <property type="entry name" value="Zinc finger, CCHC-type"/>
    <property type="match status" value="4"/>
</dbReference>
<feature type="domain" description="CCHC-type" evidence="2">
    <location>
        <begin position="161"/>
        <end position="177"/>
    </location>
</feature>
<gene>
    <name evidence="3" type="ORF">PG993_011235</name>
</gene>
<name>A0ABR1SDM0_9PEZI</name>
<keyword evidence="1" id="KW-0863">Zinc-finger</keyword>
<feature type="domain" description="CCHC-type" evidence="2">
    <location>
        <begin position="213"/>
        <end position="226"/>
    </location>
</feature>
<organism evidence="3 4">
    <name type="scientific">Apiospora rasikravindrae</name>
    <dbReference type="NCBI Taxonomy" id="990691"/>
    <lineage>
        <taxon>Eukaryota</taxon>
        <taxon>Fungi</taxon>
        <taxon>Dikarya</taxon>
        <taxon>Ascomycota</taxon>
        <taxon>Pezizomycotina</taxon>
        <taxon>Sordariomycetes</taxon>
        <taxon>Xylariomycetidae</taxon>
        <taxon>Amphisphaeriales</taxon>
        <taxon>Apiosporaceae</taxon>
        <taxon>Apiospora</taxon>
    </lineage>
</organism>
<dbReference type="Pfam" id="PF00098">
    <property type="entry name" value="zf-CCHC"/>
    <property type="match status" value="6"/>
</dbReference>
<evidence type="ECO:0000256" key="1">
    <source>
        <dbReference type="PROSITE-ProRule" id="PRU00047"/>
    </source>
</evidence>
<feature type="domain" description="CCHC-type" evidence="2">
    <location>
        <begin position="232"/>
        <end position="246"/>
    </location>
</feature>
<dbReference type="InterPro" id="IPR051714">
    <property type="entry name" value="Znf_CCHC_NABP"/>
</dbReference>
<dbReference type="InterPro" id="IPR036875">
    <property type="entry name" value="Znf_CCHC_sf"/>
</dbReference>
<keyword evidence="1" id="KW-0479">Metal-binding</keyword>
<dbReference type="PROSITE" id="PS50158">
    <property type="entry name" value="ZF_CCHC"/>
    <property type="match status" value="6"/>
</dbReference>
<dbReference type="SUPFAM" id="SSF57756">
    <property type="entry name" value="Retrovirus zinc finger-like domains"/>
    <property type="match status" value="4"/>
</dbReference>
<comment type="caution">
    <text evidence="3">The sequence shown here is derived from an EMBL/GenBank/DDBJ whole genome shotgun (WGS) entry which is preliminary data.</text>
</comment>
<accession>A0ABR1SDM0</accession>
<dbReference type="Proteomes" id="UP001444661">
    <property type="component" value="Unassembled WGS sequence"/>
</dbReference>
<dbReference type="SMART" id="SM00343">
    <property type="entry name" value="ZnF_C2HC"/>
    <property type="match status" value="6"/>
</dbReference>
<reference evidence="3 4" key="1">
    <citation type="submission" date="2023-01" db="EMBL/GenBank/DDBJ databases">
        <title>Analysis of 21 Apiospora genomes using comparative genomics revels a genus with tremendous synthesis potential of carbohydrate active enzymes and secondary metabolites.</title>
        <authorList>
            <person name="Sorensen T."/>
        </authorList>
    </citation>
    <scope>NUCLEOTIDE SEQUENCE [LARGE SCALE GENOMIC DNA]</scope>
    <source>
        <strain evidence="3 4">CBS 33761</strain>
    </source>
</reference>
<evidence type="ECO:0000259" key="2">
    <source>
        <dbReference type="PROSITE" id="PS50158"/>
    </source>
</evidence>
<proteinExistence type="predicted"/>
<feature type="domain" description="CCHC-type" evidence="2">
    <location>
        <begin position="135"/>
        <end position="149"/>
    </location>
</feature>
<dbReference type="InterPro" id="IPR001878">
    <property type="entry name" value="Znf_CCHC"/>
</dbReference>
<dbReference type="PANTHER" id="PTHR23002">
    <property type="entry name" value="ZINC FINGER CCHC DOMAIN CONTAINING PROTEIN"/>
    <property type="match status" value="1"/>
</dbReference>
<protein>
    <submittedName>
        <fullName evidence="3">Zinc knuckle protein</fullName>
    </submittedName>
</protein>
<feature type="domain" description="CCHC-type" evidence="2">
    <location>
        <begin position="261"/>
        <end position="276"/>
    </location>
</feature>
<dbReference type="EMBL" id="JAQQWK010000010">
    <property type="protein sequence ID" value="KAK8029944.1"/>
    <property type="molecule type" value="Genomic_DNA"/>
</dbReference>